<sequence>MAHNILLIGGHGKVSQILTPLLLARSWNVTSLIRSPDQTNTIEKLGDGQPGKLSVLVSSLEEVKSESDAKKILDQVQPDWVVWSAGAGGRGGPSRTFAIDRDAAIAFTRASISTPNITKFMTVSYNSSRRHKPSWWSESEWDIAQKANYKALPTYYEAKVAADEVLTVLAQRRYEEDVKKGVEAAKRFCGISLRPGTLTDGKAGKVTLGKIRAKGQVPRASVAEVAVKLLEADGARGWFDLLDGEEDVLDAVERCVKQGINCVDGEDIEEMKKRVLEWGPIAS</sequence>
<dbReference type="Proteomes" id="UP000250140">
    <property type="component" value="Unassembled WGS sequence"/>
</dbReference>
<reference evidence="3 4" key="1">
    <citation type="journal article" date="2016" name="Nat. Commun.">
        <title>Ectomycorrhizal ecology is imprinted in the genome of the dominant symbiotic fungus Cenococcum geophilum.</title>
        <authorList>
            <consortium name="DOE Joint Genome Institute"/>
            <person name="Peter M."/>
            <person name="Kohler A."/>
            <person name="Ohm R.A."/>
            <person name="Kuo A."/>
            <person name="Krutzmann J."/>
            <person name="Morin E."/>
            <person name="Arend M."/>
            <person name="Barry K.W."/>
            <person name="Binder M."/>
            <person name="Choi C."/>
            <person name="Clum A."/>
            <person name="Copeland A."/>
            <person name="Grisel N."/>
            <person name="Haridas S."/>
            <person name="Kipfer T."/>
            <person name="LaButti K."/>
            <person name="Lindquist E."/>
            <person name="Lipzen A."/>
            <person name="Maire R."/>
            <person name="Meier B."/>
            <person name="Mihaltcheva S."/>
            <person name="Molinier V."/>
            <person name="Murat C."/>
            <person name="Poggeler S."/>
            <person name="Quandt C.A."/>
            <person name="Sperisen C."/>
            <person name="Tritt A."/>
            <person name="Tisserant E."/>
            <person name="Crous P.W."/>
            <person name="Henrissat B."/>
            <person name="Nehls U."/>
            <person name="Egli S."/>
            <person name="Spatafora J.W."/>
            <person name="Grigoriev I.V."/>
            <person name="Martin F.M."/>
        </authorList>
    </citation>
    <scope>NUCLEOTIDE SEQUENCE [LARGE SCALE GENOMIC DNA]</scope>
    <source>
        <strain evidence="3 4">CBS 207.34</strain>
    </source>
</reference>
<evidence type="ECO:0000313" key="4">
    <source>
        <dbReference type="Proteomes" id="UP000250140"/>
    </source>
</evidence>
<dbReference type="Gene3D" id="3.40.50.720">
    <property type="entry name" value="NAD(P)-binding Rossmann-like Domain"/>
    <property type="match status" value="1"/>
</dbReference>
<dbReference type="Pfam" id="PF13460">
    <property type="entry name" value="NAD_binding_10"/>
    <property type="match status" value="1"/>
</dbReference>
<organism evidence="3 4">
    <name type="scientific">Glonium stellatum</name>
    <dbReference type="NCBI Taxonomy" id="574774"/>
    <lineage>
        <taxon>Eukaryota</taxon>
        <taxon>Fungi</taxon>
        <taxon>Dikarya</taxon>
        <taxon>Ascomycota</taxon>
        <taxon>Pezizomycotina</taxon>
        <taxon>Dothideomycetes</taxon>
        <taxon>Pleosporomycetidae</taxon>
        <taxon>Gloniales</taxon>
        <taxon>Gloniaceae</taxon>
        <taxon>Glonium</taxon>
    </lineage>
</organism>
<dbReference type="InterPro" id="IPR016040">
    <property type="entry name" value="NAD(P)-bd_dom"/>
</dbReference>
<evidence type="ECO:0000313" key="3">
    <source>
        <dbReference type="EMBL" id="OCL08600.1"/>
    </source>
</evidence>
<evidence type="ECO:0000259" key="2">
    <source>
        <dbReference type="Pfam" id="PF13460"/>
    </source>
</evidence>
<dbReference type="SUPFAM" id="SSF51735">
    <property type="entry name" value="NAD(P)-binding Rossmann-fold domains"/>
    <property type="match status" value="1"/>
</dbReference>
<dbReference type="AlphaFoldDB" id="A0A8E2JT14"/>
<dbReference type="InterPro" id="IPR036291">
    <property type="entry name" value="NAD(P)-bd_dom_sf"/>
</dbReference>
<dbReference type="PANTHER" id="PTHR15020">
    <property type="entry name" value="FLAVIN REDUCTASE-RELATED"/>
    <property type="match status" value="1"/>
</dbReference>
<gene>
    <name evidence="3" type="ORF">AOQ84DRAFT_388737</name>
</gene>
<evidence type="ECO:0000256" key="1">
    <source>
        <dbReference type="ARBA" id="ARBA00038376"/>
    </source>
</evidence>
<keyword evidence="4" id="KW-1185">Reference proteome</keyword>
<dbReference type="EMBL" id="KV749631">
    <property type="protein sequence ID" value="OCL08600.1"/>
    <property type="molecule type" value="Genomic_DNA"/>
</dbReference>
<feature type="domain" description="NAD(P)-binding" evidence="2">
    <location>
        <begin position="9"/>
        <end position="232"/>
    </location>
</feature>
<dbReference type="OrthoDB" id="10254604at2759"/>
<protein>
    <recommendedName>
        <fullName evidence="2">NAD(P)-binding domain-containing protein</fullName>
    </recommendedName>
</protein>
<dbReference type="PANTHER" id="PTHR15020:SF50">
    <property type="entry name" value="UPF0659 PROTEIN YMR090W"/>
    <property type="match status" value="1"/>
</dbReference>
<proteinExistence type="inferred from homology"/>
<accession>A0A8E2JT14</accession>
<name>A0A8E2JT14_9PEZI</name>
<comment type="similarity">
    <text evidence="1">Belongs to the avfA family.</text>
</comment>